<gene>
    <name evidence="2" type="ORF">SAMN05216285_3345</name>
</gene>
<sequence length="331" mass="35113">MHRRQYLTRTGAAASAGLLTGLAGCVDDLGESADDGSNGDVGSRAGERAIDRAAGELNQAARALDELDGFETPDDVEFDPDEPRSRLSAARDHLETAEDEFGEDRQADVETLRSYADALEGLIAVTVTVTDETIADDIDAVTAAIEEAGDVETASETVGERHAEITGARERFEGADETIRSLDGERLDGLAGIDLDNLEEGAAALGDVVTALETLAASYDATLDPDEGYGALERGRDRFENDEYEAAGDEFGTAESTFATARRRFETGREDAPEGLVEYFEAGACQTQHLEAAAAAFADAATAAADDDYVTAKRRRDDGEAELDDVGHCTD</sequence>
<dbReference type="RefSeq" id="WP_049990022.1">
    <property type="nucleotide sequence ID" value="NZ_FOIS01000004.1"/>
</dbReference>
<evidence type="ECO:0000313" key="2">
    <source>
        <dbReference type="EMBL" id="SEW24393.1"/>
    </source>
</evidence>
<feature type="region of interest" description="Disordered" evidence="1">
    <location>
        <begin position="68"/>
        <end position="87"/>
    </location>
</feature>
<dbReference type="eggNOG" id="arCOG06816">
    <property type="taxonomic scope" value="Archaea"/>
</dbReference>
<keyword evidence="3" id="KW-1185">Reference proteome</keyword>
<evidence type="ECO:0000313" key="3">
    <source>
        <dbReference type="Proteomes" id="UP000183275"/>
    </source>
</evidence>
<dbReference type="Proteomes" id="UP000183275">
    <property type="component" value="Unassembled WGS sequence"/>
</dbReference>
<protein>
    <submittedName>
        <fullName evidence="2">Uncharacterized protein</fullName>
    </submittedName>
</protein>
<proteinExistence type="predicted"/>
<dbReference type="OrthoDB" id="170488at2157"/>
<organism evidence="2 3">
    <name type="scientific">Natrinema salifodinae</name>
    <dbReference type="NCBI Taxonomy" id="1202768"/>
    <lineage>
        <taxon>Archaea</taxon>
        <taxon>Methanobacteriati</taxon>
        <taxon>Methanobacteriota</taxon>
        <taxon>Stenosarchaea group</taxon>
        <taxon>Halobacteria</taxon>
        <taxon>Halobacteriales</taxon>
        <taxon>Natrialbaceae</taxon>
        <taxon>Natrinema</taxon>
    </lineage>
</organism>
<accession>A0A1I0QBH9</accession>
<dbReference type="EMBL" id="FOIS01000004">
    <property type="protein sequence ID" value="SEW24393.1"/>
    <property type="molecule type" value="Genomic_DNA"/>
</dbReference>
<name>A0A1I0QBH9_9EURY</name>
<dbReference type="AlphaFoldDB" id="A0A1I0QBH9"/>
<evidence type="ECO:0000256" key="1">
    <source>
        <dbReference type="SAM" id="MobiDB-lite"/>
    </source>
</evidence>
<feature type="compositionally biased region" description="Acidic residues" evidence="1">
    <location>
        <begin position="68"/>
        <end position="80"/>
    </location>
</feature>
<reference evidence="3" key="1">
    <citation type="submission" date="2016-10" db="EMBL/GenBank/DDBJ databases">
        <authorList>
            <person name="Varghese N."/>
        </authorList>
    </citation>
    <scope>NUCLEOTIDE SEQUENCE [LARGE SCALE GENOMIC DNA]</scope>
    <source>
        <strain evidence="3">CGMCC 1.12284</strain>
    </source>
</reference>
<dbReference type="PROSITE" id="PS51257">
    <property type="entry name" value="PROKAR_LIPOPROTEIN"/>
    <property type="match status" value="1"/>
</dbReference>